<proteinExistence type="predicted"/>
<feature type="transmembrane region" description="Helical" evidence="1">
    <location>
        <begin position="38"/>
        <end position="57"/>
    </location>
</feature>
<dbReference type="OrthoDB" id="1264588at2"/>
<protein>
    <submittedName>
        <fullName evidence="2">Uncharacterized protein</fullName>
    </submittedName>
</protein>
<evidence type="ECO:0000256" key="1">
    <source>
        <dbReference type="SAM" id="Phobius"/>
    </source>
</evidence>
<name>A0A3D9DRB5_9FLAO</name>
<keyword evidence="1" id="KW-0812">Transmembrane</keyword>
<reference evidence="2 3" key="1">
    <citation type="journal article" date="2010" name="Syst. Appl. Microbiol.">
        <title>Four new species of Chryseobacterium from the rhizosphere of coastal sand dune plants, Chryseobacterium elymi sp. nov., Chryseobacterium hagamense sp. nov., Chryseobacterium lathyri sp. nov. and Chryseobacterium rhizosphaerae sp. nov.</title>
        <authorList>
            <person name="Cho S.H."/>
            <person name="Lee K.S."/>
            <person name="Shin D.S."/>
            <person name="Han J.H."/>
            <person name="Park K.S."/>
            <person name="Lee C.H."/>
            <person name="Park K.H."/>
            <person name="Kim S.B."/>
        </authorList>
    </citation>
    <scope>NUCLEOTIDE SEQUENCE [LARGE SCALE GENOMIC DNA]</scope>
    <source>
        <strain evidence="2 3">KCTC 22547</strain>
    </source>
</reference>
<dbReference type="RefSeq" id="WP_116010454.1">
    <property type="nucleotide sequence ID" value="NZ_QNUH01000001.1"/>
</dbReference>
<organism evidence="2 3">
    <name type="scientific">Chryseobacterium elymi</name>
    <dbReference type="NCBI Taxonomy" id="395936"/>
    <lineage>
        <taxon>Bacteria</taxon>
        <taxon>Pseudomonadati</taxon>
        <taxon>Bacteroidota</taxon>
        <taxon>Flavobacteriia</taxon>
        <taxon>Flavobacteriales</taxon>
        <taxon>Weeksellaceae</taxon>
        <taxon>Chryseobacterium group</taxon>
        <taxon>Chryseobacterium</taxon>
    </lineage>
</organism>
<keyword evidence="1" id="KW-1133">Transmembrane helix</keyword>
<sequence>MKMTSKIQYAFVNQILIAVIGAVFGFNLYQAIVHQETTSIALTLIFAVVTSVMIRRYNNAAEKEKQNN</sequence>
<feature type="transmembrane region" description="Helical" evidence="1">
    <location>
        <begin position="12"/>
        <end position="32"/>
    </location>
</feature>
<keyword evidence="3" id="KW-1185">Reference proteome</keyword>
<evidence type="ECO:0000313" key="3">
    <source>
        <dbReference type="Proteomes" id="UP000257030"/>
    </source>
</evidence>
<keyword evidence="1" id="KW-0472">Membrane</keyword>
<dbReference type="Proteomes" id="UP000257030">
    <property type="component" value="Unassembled WGS sequence"/>
</dbReference>
<dbReference type="EMBL" id="QNUH01000001">
    <property type="protein sequence ID" value="REC80517.1"/>
    <property type="molecule type" value="Genomic_DNA"/>
</dbReference>
<accession>A0A3D9DRB5</accession>
<comment type="caution">
    <text evidence="2">The sequence shown here is derived from an EMBL/GenBank/DDBJ whole genome shotgun (WGS) entry which is preliminary data.</text>
</comment>
<gene>
    <name evidence="2" type="ORF">DRF60_02085</name>
</gene>
<evidence type="ECO:0000313" key="2">
    <source>
        <dbReference type="EMBL" id="REC80517.1"/>
    </source>
</evidence>
<dbReference type="AlphaFoldDB" id="A0A3D9DRB5"/>